<protein>
    <submittedName>
        <fullName evidence="1">Uncharacterized protein</fullName>
    </submittedName>
</protein>
<evidence type="ECO:0000313" key="1">
    <source>
        <dbReference type="EMBL" id="KKM13471.1"/>
    </source>
</evidence>
<feature type="non-terminal residue" evidence="1">
    <location>
        <position position="1"/>
    </location>
</feature>
<dbReference type="EMBL" id="LAZR01015373">
    <property type="protein sequence ID" value="KKM13471.1"/>
    <property type="molecule type" value="Genomic_DNA"/>
</dbReference>
<organism evidence="1">
    <name type="scientific">marine sediment metagenome</name>
    <dbReference type="NCBI Taxonomy" id="412755"/>
    <lineage>
        <taxon>unclassified sequences</taxon>
        <taxon>metagenomes</taxon>
        <taxon>ecological metagenomes</taxon>
    </lineage>
</organism>
<name>A0A0F9HDK8_9ZZZZ</name>
<proteinExistence type="predicted"/>
<comment type="caution">
    <text evidence="1">The sequence shown here is derived from an EMBL/GenBank/DDBJ whole genome shotgun (WGS) entry which is preliminary data.</text>
</comment>
<accession>A0A0F9HDK8</accession>
<sequence>PDTDIQRAQDVRDLRDQIGTLQVEEQQEIVFKEISPRRVKRTIYSMTSGEPLTMPRYMAERAISKRLDNGGYMFTARKEEAPEYKLGEIKCFLHRESPDQVFLQEIGLSGIYCPKATIANPHSKRMHALHRHHDEWEAYQDFLNDRKETATNKRQQDQIDATLALAEKASGTSLPKVRCNACGQEIEGKLSDHQCQGGVQG</sequence>
<reference evidence="1" key="1">
    <citation type="journal article" date="2015" name="Nature">
        <title>Complex archaea that bridge the gap between prokaryotes and eukaryotes.</title>
        <authorList>
            <person name="Spang A."/>
            <person name="Saw J.H."/>
            <person name="Jorgensen S.L."/>
            <person name="Zaremba-Niedzwiedzka K."/>
            <person name="Martijn J."/>
            <person name="Lind A.E."/>
            <person name="van Eijk R."/>
            <person name="Schleper C."/>
            <person name="Guy L."/>
            <person name="Ettema T.J."/>
        </authorList>
    </citation>
    <scope>NUCLEOTIDE SEQUENCE</scope>
</reference>
<dbReference type="AlphaFoldDB" id="A0A0F9HDK8"/>
<gene>
    <name evidence="1" type="ORF">LCGC14_1715840</name>
</gene>